<evidence type="ECO:0000256" key="4">
    <source>
        <dbReference type="ARBA" id="ARBA00022801"/>
    </source>
</evidence>
<dbReference type="InterPro" id="IPR029016">
    <property type="entry name" value="GAF-like_dom_sf"/>
</dbReference>
<comment type="similarity">
    <text evidence="1 5">Belongs to the cyclic nucleotide phosphodiesterase family.</text>
</comment>
<evidence type="ECO:0000313" key="8">
    <source>
        <dbReference type="Proteomes" id="UP000694941"/>
    </source>
</evidence>
<gene>
    <name evidence="9" type="primary">LOC106456929</name>
</gene>
<name>A0ABM1S491_LIMPO</name>
<dbReference type="InterPro" id="IPR036971">
    <property type="entry name" value="PDEase_catalytic_dom_sf"/>
</dbReference>
<dbReference type="RefSeq" id="XP_022238446.1">
    <property type="nucleotide sequence ID" value="XM_022382738.1"/>
</dbReference>
<dbReference type="InterPro" id="IPR023174">
    <property type="entry name" value="PDEase_CS"/>
</dbReference>
<sequence length="790" mass="90933">MAYRSRSCEYQNEANTFFIKEISTEELISIIESGDTADILQKFGSLLKNVTSSDSFVVYLKKKDNDNELVVHDSESKCKDFNSVIPIIDGDTAAGEAAATLENVLVENLQTDYRFSRGVIFGNENNILSLLCLPVIHPKYKLLGVIELRRNKTKKPFKITDFEYLTTLTAFLGIWIGQSLAMENMKRQYELSDFMLEFTGLLLNDLGVVRKIISKILLHARRLVDADRTTLFMLDNEKQELIAEYFSEGGDMIKYNKEIRVPLGKGIAGYVAITGSTVNAIDCYSDPRFLSTVDNKTGYLTKNLLCSAVKTEGNVVGVLQMINKKSGICFTEYDQEAMEKFAKYCALALHYSKLFQETKERKERLNVVLDMFFFHCSAAEKDVEELYNTLQKSPLIPGLDEFMNSLLDLTEEDLPLILVQMVETLLGKNTFSTEKLCRFILAVKKNYRPVPYHNFWHAVSVTHCMYCILSCYHKQFTQLECEALLVAAVCHDIDHRGLNNRFMEFTQSPLAALYNVSVMEQHHYQVTVSILQQNGHDIFSNHSNEEYTKILHIIKDAILGTDFAFYVKHNDKLKRLLDTGTFDLTKQDCRNTLIPVMMTCCDLASNCKVWEDYQRILPSILEEFYTQGDKEKQMGCKPLPMMDRDRIDKIPEDQIFFLEGMCLPLYETLVNCLHKTEVLRNGIKENINKWKIILQSNSKYVEEHEISEEKDETVENQEHKEEDKIQSSSFKINENECESNEQFSSLQTTEEERDKKTVLSDTTQSLAEEKYYSIEKEKNDKSSKKCCICF</sequence>
<protein>
    <recommendedName>
        <fullName evidence="5">Phosphodiesterase</fullName>
        <ecNumber evidence="5">3.1.4.-</ecNumber>
    </recommendedName>
</protein>
<organism evidence="8 9">
    <name type="scientific">Limulus polyphemus</name>
    <name type="common">Atlantic horseshoe crab</name>
    <dbReference type="NCBI Taxonomy" id="6850"/>
    <lineage>
        <taxon>Eukaryota</taxon>
        <taxon>Metazoa</taxon>
        <taxon>Ecdysozoa</taxon>
        <taxon>Arthropoda</taxon>
        <taxon>Chelicerata</taxon>
        <taxon>Merostomata</taxon>
        <taxon>Xiphosura</taxon>
        <taxon>Limulidae</taxon>
        <taxon>Limulus</taxon>
    </lineage>
</organism>
<evidence type="ECO:0000256" key="2">
    <source>
        <dbReference type="ARBA" id="ARBA00022535"/>
    </source>
</evidence>
<dbReference type="PROSITE" id="PS51845">
    <property type="entry name" value="PDEASE_I_2"/>
    <property type="match status" value="1"/>
</dbReference>
<keyword evidence="3 5" id="KW-0479">Metal-binding</keyword>
<dbReference type="SUPFAM" id="SSF109604">
    <property type="entry name" value="HD-domain/PDEase-like"/>
    <property type="match status" value="1"/>
</dbReference>
<evidence type="ECO:0000313" key="9">
    <source>
        <dbReference type="RefSeq" id="XP_022238446.1"/>
    </source>
</evidence>
<feature type="domain" description="PDEase" evidence="7">
    <location>
        <begin position="360"/>
        <end position="697"/>
    </location>
</feature>
<accession>A0ABM1S491</accession>
<comment type="cofactor">
    <cofactor evidence="5">
        <name>a divalent metal cation</name>
        <dbReference type="ChEBI" id="CHEBI:60240"/>
    </cofactor>
    <text evidence="5">Binds 2 divalent metal cations per subunit. Site 1 may preferentially bind zinc ions, while site 2 has a preference for magnesium and/or manganese ions.</text>
</comment>
<evidence type="ECO:0000256" key="3">
    <source>
        <dbReference type="ARBA" id="ARBA00022723"/>
    </source>
</evidence>
<dbReference type="Gene3D" id="3.30.450.40">
    <property type="match status" value="2"/>
</dbReference>
<reference evidence="9" key="1">
    <citation type="submission" date="2025-08" db="UniProtKB">
        <authorList>
            <consortium name="RefSeq"/>
        </authorList>
    </citation>
    <scope>IDENTIFICATION</scope>
    <source>
        <tissue evidence="9">Muscle</tissue>
    </source>
</reference>
<dbReference type="SMART" id="SM00471">
    <property type="entry name" value="HDc"/>
    <property type="match status" value="1"/>
</dbReference>
<dbReference type="Pfam" id="PF13185">
    <property type="entry name" value="GAF_2"/>
    <property type="match status" value="1"/>
</dbReference>
<keyword evidence="2" id="KW-0140">cGMP</keyword>
<evidence type="ECO:0000256" key="6">
    <source>
        <dbReference type="SAM" id="MobiDB-lite"/>
    </source>
</evidence>
<evidence type="ECO:0000259" key="7">
    <source>
        <dbReference type="PROSITE" id="PS51845"/>
    </source>
</evidence>
<evidence type="ECO:0000256" key="5">
    <source>
        <dbReference type="RuleBase" id="RU363067"/>
    </source>
</evidence>
<keyword evidence="8" id="KW-1185">Reference proteome</keyword>
<evidence type="ECO:0000256" key="1">
    <source>
        <dbReference type="ARBA" id="ARBA00007648"/>
    </source>
</evidence>
<dbReference type="PRINTS" id="PR00387">
    <property type="entry name" value="PDIESTERASE1"/>
</dbReference>
<dbReference type="PROSITE" id="PS00126">
    <property type="entry name" value="PDEASE_I_1"/>
    <property type="match status" value="1"/>
</dbReference>
<feature type="compositionally biased region" description="Basic and acidic residues" evidence="6">
    <location>
        <begin position="716"/>
        <end position="725"/>
    </location>
</feature>
<feature type="compositionally biased region" description="Acidic residues" evidence="6">
    <location>
        <begin position="705"/>
        <end position="715"/>
    </location>
</feature>
<dbReference type="SUPFAM" id="SSF55781">
    <property type="entry name" value="GAF domain-like"/>
    <property type="match status" value="2"/>
</dbReference>
<dbReference type="InterPro" id="IPR003607">
    <property type="entry name" value="HD/PDEase_dom"/>
</dbReference>
<dbReference type="Proteomes" id="UP000694941">
    <property type="component" value="Unplaced"/>
</dbReference>
<dbReference type="PANTHER" id="PTHR11347">
    <property type="entry name" value="CYCLIC NUCLEOTIDE PHOSPHODIESTERASE"/>
    <property type="match status" value="1"/>
</dbReference>
<dbReference type="Gene3D" id="1.10.1300.10">
    <property type="entry name" value="3'5'-cyclic nucleotide phosphodiesterase, catalytic domain"/>
    <property type="match status" value="1"/>
</dbReference>
<proteinExistence type="inferred from homology"/>
<feature type="region of interest" description="Disordered" evidence="6">
    <location>
        <begin position="704"/>
        <end position="761"/>
    </location>
</feature>
<dbReference type="SMART" id="SM00065">
    <property type="entry name" value="GAF"/>
    <property type="match status" value="2"/>
</dbReference>
<dbReference type="InterPro" id="IPR003018">
    <property type="entry name" value="GAF"/>
</dbReference>
<keyword evidence="4 5" id="KW-0378">Hydrolase</keyword>
<dbReference type="Pfam" id="PF00233">
    <property type="entry name" value="PDEase_I"/>
    <property type="match status" value="1"/>
</dbReference>
<dbReference type="InterPro" id="IPR002073">
    <property type="entry name" value="PDEase_catalytic_dom"/>
</dbReference>
<dbReference type="CDD" id="cd00077">
    <property type="entry name" value="HDc"/>
    <property type="match status" value="1"/>
</dbReference>
<dbReference type="EC" id="3.1.4.-" evidence="5"/>
<dbReference type="InterPro" id="IPR023088">
    <property type="entry name" value="PDEase"/>
</dbReference>
<dbReference type="GeneID" id="106456929"/>
<dbReference type="Pfam" id="PF01590">
    <property type="entry name" value="GAF"/>
    <property type="match status" value="1"/>
</dbReference>